<sequence>MTTVAAYTRTHSVTYVADNVLKSLKDIIRLSGMDPSKLVDEWESIHRAMRTWLDSEHLERVVLEVFNPYTNALVLRWDVDIVYQWAAGGEGNFYTDTEQLRYHIRKAGIAPADAEYSVLLHNKPGRPDVPGWGPGSYRSTSGLVRQSLGSTIEHSGLGANAAYWRTA</sequence>
<protein>
    <submittedName>
        <fullName evidence="2">HORMA domain containing protein</fullName>
    </submittedName>
</protein>
<organism evidence="2 3">
    <name type="scientific">Pseudoxanthomonas broegbernensis</name>
    <dbReference type="NCBI Taxonomy" id="83619"/>
    <lineage>
        <taxon>Bacteria</taxon>
        <taxon>Pseudomonadati</taxon>
        <taxon>Pseudomonadota</taxon>
        <taxon>Gammaproteobacteria</taxon>
        <taxon>Lysobacterales</taxon>
        <taxon>Lysobacteraceae</taxon>
        <taxon>Pseudoxanthomonas</taxon>
    </lineage>
</organism>
<comment type="caution">
    <text evidence="2">The sequence shown here is derived from an EMBL/GenBank/DDBJ whole genome shotgun (WGS) entry which is preliminary data.</text>
</comment>
<dbReference type="InterPro" id="IPR036570">
    <property type="entry name" value="HORMA_dom_sf"/>
</dbReference>
<reference evidence="2 3" key="1">
    <citation type="submission" date="2017-10" db="EMBL/GenBank/DDBJ databases">
        <title>Whole genome sequencing of Pseudoxanthomonas broegbernensis DSM 12573(T).</title>
        <authorList>
            <person name="Kumar S."/>
            <person name="Bansal K."/>
            <person name="Kaur A."/>
            <person name="Patil P."/>
            <person name="Sharma S."/>
            <person name="Patil P.B."/>
        </authorList>
    </citation>
    <scope>NUCLEOTIDE SEQUENCE [LARGE SCALE GENOMIC DNA]</scope>
    <source>
        <strain evidence="2 3">DSM 12573</strain>
    </source>
</reference>
<proteinExistence type="predicted"/>
<dbReference type="Pfam" id="PF18173">
    <property type="entry name" value="bacHORMA_2"/>
    <property type="match status" value="1"/>
</dbReference>
<feature type="domain" description="Bacterial HORMA" evidence="1">
    <location>
        <begin position="1"/>
        <end position="166"/>
    </location>
</feature>
<dbReference type="Proteomes" id="UP000462066">
    <property type="component" value="Unassembled WGS sequence"/>
</dbReference>
<evidence type="ECO:0000313" key="2">
    <source>
        <dbReference type="EMBL" id="KAF1687558.1"/>
    </source>
</evidence>
<name>A0A7V8K7U4_9GAMM</name>
<keyword evidence="3" id="KW-1185">Reference proteome</keyword>
<evidence type="ECO:0000313" key="3">
    <source>
        <dbReference type="Proteomes" id="UP000462066"/>
    </source>
</evidence>
<dbReference type="RefSeq" id="WP_162309886.1">
    <property type="nucleotide sequence ID" value="NZ_JACHGU010000002.1"/>
</dbReference>
<dbReference type="InterPro" id="IPR040649">
    <property type="entry name" value="Bact_HORMA"/>
</dbReference>
<gene>
    <name evidence="2" type="ORF">B1992_02520</name>
</gene>
<dbReference type="SUPFAM" id="SSF56019">
    <property type="entry name" value="The spindle assembly checkpoint protein mad2"/>
    <property type="match status" value="1"/>
</dbReference>
<dbReference type="EMBL" id="MWIP01000002">
    <property type="protein sequence ID" value="KAF1687558.1"/>
    <property type="molecule type" value="Genomic_DNA"/>
</dbReference>
<evidence type="ECO:0000259" key="1">
    <source>
        <dbReference type="Pfam" id="PF18173"/>
    </source>
</evidence>
<accession>A0A7V8K7U4</accession>
<dbReference type="AlphaFoldDB" id="A0A7V8K7U4"/>